<dbReference type="PROSITE" id="PS50002">
    <property type="entry name" value="SH3"/>
    <property type="match status" value="1"/>
</dbReference>
<accession>A0A8X6FQ66</accession>
<dbReference type="AlphaFoldDB" id="A0A8X6FQ66"/>
<dbReference type="OrthoDB" id="4158657at2759"/>
<proteinExistence type="predicted"/>
<evidence type="ECO:0000313" key="5">
    <source>
        <dbReference type="Proteomes" id="UP000887116"/>
    </source>
</evidence>
<name>A0A8X6FQ66_TRICU</name>
<comment type="caution">
    <text evidence="4">The sequence shown here is derived from an EMBL/GenBank/DDBJ whole genome shotgun (WGS) entry which is preliminary data.</text>
</comment>
<keyword evidence="1 2" id="KW-0728">SH3 domain</keyword>
<dbReference type="InterPro" id="IPR040325">
    <property type="entry name" value="RIMBP1/2/3"/>
</dbReference>
<dbReference type="Proteomes" id="UP000887116">
    <property type="component" value="Unassembled WGS sequence"/>
</dbReference>
<dbReference type="EMBL" id="BMAO01002975">
    <property type="protein sequence ID" value="GFQ84764.1"/>
    <property type="molecule type" value="Genomic_DNA"/>
</dbReference>
<keyword evidence="5" id="KW-1185">Reference proteome</keyword>
<dbReference type="PANTHER" id="PTHR14234:SF19">
    <property type="entry name" value="RIM-BINDING PROTEIN, ISOFORM F"/>
    <property type="match status" value="1"/>
</dbReference>
<dbReference type="Pfam" id="PF07653">
    <property type="entry name" value="SH3_2"/>
    <property type="match status" value="1"/>
</dbReference>
<dbReference type="GO" id="GO:0045202">
    <property type="term" value="C:synapse"/>
    <property type="evidence" value="ECO:0007669"/>
    <property type="project" value="GOC"/>
</dbReference>
<evidence type="ECO:0000256" key="1">
    <source>
        <dbReference type="ARBA" id="ARBA00022443"/>
    </source>
</evidence>
<organism evidence="4 5">
    <name type="scientific">Trichonephila clavata</name>
    <name type="common">Joro spider</name>
    <name type="synonym">Nephila clavata</name>
    <dbReference type="NCBI Taxonomy" id="2740835"/>
    <lineage>
        <taxon>Eukaryota</taxon>
        <taxon>Metazoa</taxon>
        <taxon>Ecdysozoa</taxon>
        <taxon>Arthropoda</taxon>
        <taxon>Chelicerata</taxon>
        <taxon>Arachnida</taxon>
        <taxon>Araneae</taxon>
        <taxon>Araneomorphae</taxon>
        <taxon>Entelegynae</taxon>
        <taxon>Araneoidea</taxon>
        <taxon>Nephilidae</taxon>
        <taxon>Trichonephila</taxon>
    </lineage>
</organism>
<dbReference type="InterPro" id="IPR036028">
    <property type="entry name" value="SH3-like_dom_sf"/>
</dbReference>
<dbReference type="PANTHER" id="PTHR14234">
    <property type="entry name" value="RIM BINDING PROTEIN-RELATED"/>
    <property type="match status" value="1"/>
</dbReference>
<protein>
    <submittedName>
        <fullName evidence="4">RIMS-binding protein 2</fullName>
    </submittedName>
</protein>
<dbReference type="GO" id="GO:0007274">
    <property type="term" value="P:neuromuscular synaptic transmission"/>
    <property type="evidence" value="ECO:0007669"/>
    <property type="project" value="TreeGrafter"/>
</dbReference>
<sequence>MSIRGKIPVHFHFAGAVDRLLQIMSPYPDAADEELPFQEGQMIKIYGDKDPDRFYRGESNGRIGLVPGKMLPKVQLDDSRHYSDNVKDYVL</sequence>
<evidence type="ECO:0000313" key="4">
    <source>
        <dbReference type="EMBL" id="GFQ84764.1"/>
    </source>
</evidence>
<evidence type="ECO:0000256" key="2">
    <source>
        <dbReference type="PROSITE-ProRule" id="PRU00192"/>
    </source>
</evidence>
<evidence type="ECO:0000259" key="3">
    <source>
        <dbReference type="PROSITE" id="PS50002"/>
    </source>
</evidence>
<dbReference type="Gene3D" id="2.30.30.40">
    <property type="entry name" value="SH3 Domains"/>
    <property type="match status" value="1"/>
</dbReference>
<dbReference type="SMART" id="SM00326">
    <property type="entry name" value="SH3"/>
    <property type="match status" value="1"/>
</dbReference>
<feature type="domain" description="SH3" evidence="3">
    <location>
        <begin position="16"/>
        <end position="76"/>
    </location>
</feature>
<gene>
    <name evidence="4" type="primary">RIMBP2</name>
    <name evidence="4" type="ORF">TNCT_79771</name>
</gene>
<dbReference type="InterPro" id="IPR001452">
    <property type="entry name" value="SH3_domain"/>
</dbReference>
<dbReference type="SUPFAM" id="SSF50044">
    <property type="entry name" value="SH3-domain"/>
    <property type="match status" value="1"/>
</dbReference>
<reference evidence="4" key="1">
    <citation type="submission" date="2020-07" db="EMBL/GenBank/DDBJ databases">
        <title>Multicomponent nature underlies the extraordinary mechanical properties of spider dragline silk.</title>
        <authorList>
            <person name="Kono N."/>
            <person name="Nakamura H."/>
            <person name="Mori M."/>
            <person name="Yoshida Y."/>
            <person name="Ohtoshi R."/>
            <person name="Malay A.D."/>
            <person name="Moran D.A.P."/>
            <person name="Tomita M."/>
            <person name="Numata K."/>
            <person name="Arakawa K."/>
        </authorList>
    </citation>
    <scope>NUCLEOTIDE SEQUENCE</scope>
</reference>